<proteinExistence type="predicted"/>
<dbReference type="AlphaFoldDB" id="A0A5C7GVH6"/>
<dbReference type="PANTHER" id="PTHR46274">
    <property type="entry name" value="PHOSPHATIDYLINOSITOL PHOSPHATASE"/>
    <property type="match status" value="1"/>
</dbReference>
<dbReference type="OrthoDB" id="273181at2759"/>
<evidence type="ECO:0000313" key="1">
    <source>
        <dbReference type="EMBL" id="TXG48631.1"/>
    </source>
</evidence>
<accession>A0A5C7GVH6</accession>
<organism evidence="1 2">
    <name type="scientific">Acer yangbiense</name>
    <dbReference type="NCBI Taxonomy" id="1000413"/>
    <lineage>
        <taxon>Eukaryota</taxon>
        <taxon>Viridiplantae</taxon>
        <taxon>Streptophyta</taxon>
        <taxon>Embryophyta</taxon>
        <taxon>Tracheophyta</taxon>
        <taxon>Spermatophyta</taxon>
        <taxon>Magnoliopsida</taxon>
        <taxon>eudicotyledons</taxon>
        <taxon>Gunneridae</taxon>
        <taxon>Pentapetalae</taxon>
        <taxon>rosids</taxon>
        <taxon>malvids</taxon>
        <taxon>Sapindales</taxon>
        <taxon>Sapindaceae</taxon>
        <taxon>Hippocastanoideae</taxon>
        <taxon>Acereae</taxon>
        <taxon>Acer</taxon>
    </lineage>
</organism>
<keyword evidence="2" id="KW-1185">Reference proteome</keyword>
<comment type="caution">
    <text evidence="1">The sequence shown here is derived from an EMBL/GenBank/DDBJ whole genome shotgun (WGS) entry which is preliminary data.</text>
</comment>
<name>A0A5C7GVH6_9ROSI</name>
<evidence type="ECO:0000313" key="2">
    <source>
        <dbReference type="Proteomes" id="UP000323000"/>
    </source>
</evidence>
<dbReference type="Proteomes" id="UP000323000">
    <property type="component" value="Chromosome 12"/>
</dbReference>
<dbReference type="PANTHER" id="PTHR46274:SF9">
    <property type="entry name" value="PHOSPHATIDYLGLYCEROPHOSPHATE PHOSPHATASE PTPMT1"/>
    <property type="match status" value="1"/>
</dbReference>
<dbReference type="EMBL" id="VAHF01000012">
    <property type="protein sequence ID" value="TXG48631.1"/>
    <property type="molecule type" value="Genomic_DNA"/>
</dbReference>
<protein>
    <submittedName>
        <fullName evidence="1">Uncharacterized protein</fullName>
    </submittedName>
</protein>
<sequence length="163" mass="18618">MRRSLVDKDNVCQQLEARGIDHLVIPTRDYCLAPVFSDICQAIDFMHVQNQNFKSQGLIWSDIIHVYNMVGEAPMLRIVSYYAVHEYYLVRVKKACEYSNISDQVLRAPRSKTSQDLVAFDDGFIVFVTESDLNRYDSSLVSKAVGTEIWAELSVVYWVVVAG</sequence>
<reference evidence="2" key="1">
    <citation type="journal article" date="2019" name="Gigascience">
        <title>De novo genome assembly of the endangered Acer yangbiense, a plant species with extremely small populations endemic to Yunnan Province, China.</title>
        <authorList>
            <person name="Yang J."/>
            <person name="Wariss H.M."/>
            <person name="Tao L."/>
            <person name="Zhang R."/>
            <person name="Yun Q."/>
            <person name="Hollingsworth P."/>
            <person name="Dao Z."/>
            <person name="Luo G."/>
            <person name="Guo H."/>
            <person name="Ma Y."/>
            <person name="Sun W."/>
        </authorList>
    </citation>
    <scope>NUCLEOTIDE SEQUENCE [LARGE SCALE GENOMIC DNA]</scope>
    <source>
        <strain evidence="2">cv. Malutang</strain>
    </source>
</reference>
<gene>
    <name evidence="1" type="ORF">EZV62_024506</name>
</gene>